<dbReference type="Proteomes" id="UP000689129">
    <property type="component" value="Unassembled WGS sequence"/>
</dbReference>
<evidence type="ECO:0000313" key="2">
    <source>
        <dbReference type="Proteomes" id="UP000689129"/>
    </source>
</evidence>
<dbReference type="AlphaFoldDB" id="A0A8I3A0G2"/>
<evidence type="ECO:0000313" key="1">
    <source>
        <dbReference type="EMBL" id="KAG7141579.1"/>
    </source>
</evidence>
<reference evidence="1" key="1">
    <citation type="journal article" date="2021" name="Mol. Plant Pathol.">
        <title>A 20-kb lineage-specific genomic region tames virulence in pathogenic amphidiploid Verticillium longisporum.</title>
        <authorList>
            <person name="Harting R."/>
            <person name="Starke J."/>
            <person name="Kusch H."/>
            <person name="Poggeler S."/>
            <person name="Maurus I."/>
            <person name="Schluter R."/>
            <person name="Landesfeind M."/>
            <person name="Bulla I."/>
            <person name="Nowrousian M."/>
            <person name="de Jonge R."/>
            <person name="Stahlhut G."/>
            <person name="Hoff K.J."/>
            <person name="Asshauer K.P."/>
            <person name="Thurmer A."/>
            <person name="Stanke M."/>
            <person name="Daniel R."/>
            <person name="Morgenstern B."/>
            <person name="Thomma B.P.H.J."/>
            <person name="Kronstad J.W."/>
            <person name="Braus-Stromeyer S.A."/>
            <person name="Braus G.H."/>
        </authorList>
    </citation>
    <scope>NUCLEOTIDE SEQUENCE</scope>
    <source>
        <strain evidence="1">Vl32</strain>
    </source>
</reference>
<accession>A0A8I3A0G2</accession>
<organism evidence="1 2">
    <name type="scientific">Verticillium longisporum</name>
    <name type="common">Verticillium dahliae var. longisporum</name>
    <dbReference type="NCBI Taxonomy" id="100787"/>
    <lineage>
        <taxon>Eukaryota</taxon>
        <taxon>Fungi</taxon>
        <taxon>Dikarya</taxon>
        <taxon>Ascomycota</taxon>
        <taxon>Pezizomycotina</taxon>
        <taxon>Sordariomycetes</taxon>
        <taxon>Hypocreomycetidae</taxon>
        <taxon>Glomerellales</taxon>
        <taxon>Plectosphaerellaceae</taxon>
        <taxon>Verticillium</taxon>
    </lineage>
</organism>
<dbReference type="EMBL" id="JAEMWZ010000029">
    <property type="protein sequence ID" value="KAG7141579.1"/>
    <property type="molecule type" value="Genomic_DNA"/>
</dbReference>
<comment type="caution">
    <text evidence="1">The sequence shown here is derived from an EMBL/GenBank/DDBJ whole genome shotgun (WGS) entry which is preliminary data.</text>
</comment>
<sequence>MYMGPWSPLPTILDATTPPTAPVHPPARFGQANIAAPRRCRRDHRSLFITKLCPPPGHLFLSHVKEPQRFLHLPLPTECSFAQVSATPTIQFEG</sequence>
<gene>
    <name evidence="1" type="ORF">HYQ45_001849</name>
</gene>
<proteinExistence type="predicted"/>
<name>A0A8I3A0G2_VERLO</name>
<protein>
    <submittedName>
        <fullName evidence="1">Uncharacterized protein</fullName>
    </submittedName>
</protein>